<dbReference type="AlphaFoldDB" id="A0A1T5AZY0"/>
<evidence type="ECO:0000313" key="1">
    <source>
        <dbReference type="EMBL" id="SKB40516.1"/>
    </source>
</evidence>
<accession>A0A1T5AZY0</accession>
<name>A0A1T5AZY0_9SPHI</name>
<dbReference type="Proteomes" id="UP000189981">
    <property type="component" value="Unassembled WGS sequence"/>
</dbReference>
<dbReference type="EMBL" id="FUYR01000001">
    <property type="protein sequence ID" value="SKB40516.1"/>
    <property type="molecule type" value="Genomic_DNA"/>
</dbReference>
<dbReference type="RefSeq" id="WP_079701674.1">
    <property type="nucleotide sequence ID" value="NZ_FUYR01000001.1"/>
</dbReference>
<proteinExistence type="predicted"/>
<protein>
    <submittedName>
        <fullName evidence="1">Uncharacterized protein</fullName>
    </submittedName>
</protein>
<dbReference type="STRING" id="572036.SAMN05661099_1166"/>
<gene>
    <name evidence="1" type="ORF">SAMN05661099_1166</name>
</gene>
<keyword evidence="2" id="KW-1185">Reference proteome</keyword>
<sequence>MEELEVGDLPLIIDALIQLKRKVVDTPIGDVSGYPDYAFKNAQIQRIESVLAKVQRLKAEL</sequence>
<reference evidence="2" key="1">
    <citation type="submission" date="2017-02" db="EMBL/GenBank/DDBJ databases">
        <authorList>
            <person name="Varghese N."/>
            <person name="Submissions S."/>
        </authorList>
    </citation>
    <scope>NUCLEOTIDE SEQUENCE [LARGE SCALE GENOMIC DNA]</scope>
    <source>
        <strain evidence="2">DSM 22385</strain>
    </source>
</reference>
<evidence type="ECO:0000313" key="2">
    <source>
        <dbReference type="Proteomes" id="UP000189981"/>
    </source>
</evidence>
<organism evidence="1 2">
    <name type="scientific">Daejeonella lutea</name>
    <dbReference type="NCBI Taxonomy" id="572036"/>
    <lineage>
        <taxon>Bacteria</taxon>
        <taxon>Pseudomonadati</taxon>
        <taxon>Bacteroidota</taxon>
        <taxon>Sphingobacteriia</taxon>
        <taxon>Sphingobacteriales</taxon>
        <taxon>Sphingobacteriaceae</taxon>
        <taxon>Daejeonella</taxon>
    </lineage>
</organism>